<dbReference type="EMBL" id="QGMH01000022">
    <property type="protein sequence ID" value="TVY29112.1"/>
    <property type="molecule type" value="Genomic_DNA"/>
</dbReference>
<dbReference type="AlphaFoldDB" id="A0A8H8U0N2"/>
<dbReference type="OrthoDB" id="4138492at2759"/>
<evidence type="ECO:0000256" key="1">
    <source>
        <dbReference type="SAM" id="MobiDB-lite"/>
    </source>
</evidence>
<dbReference type="RefSeq" id="XP_031007900.1">
    <property type="nucleotide sequence ID" value="XM_031147462.1"/>
</dbReference>
<name>A0A8H8U0N2_9HELO</name>
<evidence type="ECO:0000313" key="3">
    <source>
        <dbReference type="Proteomes" id="UP000431533"/>
    </source>
</evidence>
<dbReference type="SUPFAM" id="SSF56801">
    <property type="entry name" value="Acetyl-CoA synthetase-like"/>
    <property type="match status" value="1"/>
</dbReference>
<dbReference type="GO" id="GO:0004467">
    <property type="term" value="F:long-chain fatty acid-CoA ligase activity"/>
    <property type="evidence" value="ECO:0007669"/>
    <property type="project" value="TreeGrafter"/>
</dbReference>
<proteinExistence type="predicted"/>
<dbReference type="Proteomes" id="UP000431533">
    <property type="component" value="Unassembled WGS sequence"/>
</dbReference>
<dbReference type="GO" id="GO:0005783">
    <property type="term" value="C:endoplasmic reticulum"/>
    <property type="evidence" value="ECO:0007669"/>
    <property type="project" value="TreeGrafter"/>
</dbReference>
<comment type="caution">
    <text evidence="2">The sequence shown here is derived from an EMBL/GenBank/DDBJ whole genome shotgun (WGS) entry which is preliminary data.</text>
</comment>
<dbReference type="Gene3D" id="3.40.50.12780">
    <property type="entry name" value="N-terminal domain of ligase-like"/>
    <property type="match status" value="1"/>
</dbReference>
<keyword evidence="3" id="KW-1185">Reference proteome</keyword>
<dbReference type="PANTHER" id="PTHR43272">
    <property type="entry name" value="LONG-CHAIN-FATTY-ACID--COA LIGASE"/>
    <property type="match status" value="1"/>
</dbReference>
<feature type="region of interest" description="Disordered" evidence="1">
    <location>
        <begin position="73"/>
        <end position="98"/>
    </location>
</feature>
<accession>A0A8H8U0N2</accession>
<dbReference type="GO" id="GO:0016020">
    <property type="term" value="C:membrane"/>
    <property type="evidence" value="ECO:0007669"/>
    <property type="project" value="TreeGrafter"/>
</dbReference>
<evidence type="ECO:0000313" key="2">
    <source>
        <dbReference type="EMBL" id="TVY29112.1"/>
    </source>
</evidence>
<sequence length="575" mass="61521">MGFDDLMLKLDEAVTGLLGQWDATSTAIVGALIAFVAYQIITTRDPDAHPMLLARQAQASPVRKEGESAVFRSHSAPHGMPLNSGLNVKDPGDSKWSRGRDGDLRDIWRIVMAGRRDKDGVATGETGDLLTVLGSEQIIKHNLVADVTRQINLIGQHIKQNGGKNVAIYLPNSIEFLAALFACSFYDLTAILVPYHQDDPVDKLISLLQKSGADTVIAAVGSFPFDVISKSYPALKQLIWVVDEGSKHMDWNEVPKGTGGPVNVSTWQDIIQDAATTAGSDLPLVDRTSEAKNVVAFWPTGEMVEYTNANIIAGVAGQLTSIPTTQRITPEDLFLPIDSLSTMYPLVLTLSALYSNASVALNSVASFSPDIVLATQGIAPTVIVASAETLAKTHSETAAKMNSSLYQAVHWFQTRALVQQGVMPIATVFSRMFDSLRPIIGTTPGKLRLIFVSEPVGAPSTPLSAETLSDLRIYTGARTIYSLTSAKVAGAVTQTGLYDYRVDEGTDKYSHFGAPVTSVEIFFKDKTHKTTDANAAGEARVSPLSIYARGPAVVGGEASLGVEGKTKADCTLALV</sequence>
<protein>
    <recommendedName>
        <fullName evidence="4">AMP-dependent synthetase/ligase domain-containing protein</fullName>
    </recommendedName>
</protein>
<dbReference type="GeneID" id="41982684"/>
<reference evidence="2 3" key="1">
    <citation type="submission" date="2018-05" db="EMBL/GenBank/DDBJ databases">
        <title>Genome sequencing and assembly of the regulated plant pathogen Lachnellula willkommii and related sister species for the development of diagnostic species identification markers.</title>
        <authorList>
            <person name="Giroux E."/>
            <person name="Bilodeau G."/>
        </authorList>
    </citation>
    <scope>NUCLEOTIDE SEQUENCE [LARGE SCALE GENOMIC DNA]</scope>
    <source>
        <strain evidence="2 3">CBS 185.66</strain>
    </source>
</reference>
<organism evidence="2 3">
    <name type="scientific">Lachnellula hyalina</name>
    <dbReference type="NCBI Taxonomy" id="1316788"/>
    <lineage>
        <taxon>Eukaryota</taxon>
        <taxon>Fungi</taxon>
        <taxon>Dikarya</taxon>
        <taxon>Ascomycota</taxon>
        <taxon>Pezizomycotina</taxon>
        <taxon>Leotiomycetes</taxon>
        <taxon>Helotiales</taxon>
        <taxon>Lachnaceae</taxon>
        <taxon>Lachnellula</taxon>
    </lineage>
</organism>
<gene>
    <name evidence="2" type="ORF">LHYA1_G002486</name>
</gene>
<evidence type="ECO:0008006" key="4">
    <source>
        <dbReference type="Google" id="ProtNLM"/>
    </source>
</evidence>
<dbReference type="InterPro" id="IPR042099">
    <property type="entry name" value="ANL_N_sf"/>
</dbReference>
<dbReference type="PANTHER" id="PTHR43272:SF11">
    <property type="entry name" value="AMP-DEPENDENT SYNTHETASE_LIGASE DOMAIN-CONTAINING PROTEIN"/>
    <property type="match status" value="1"/>
</dbReference>